<proteinExistence type="predicted"/>
<dbReference type="EMBL" id="BFAG01000005">
    <property type="protein sequence ID" value="GBF05493.1"/>
    <property type="molecule type" value="Genomic_DNA"/>
</dbReference>
<evidence type="ECO:0000313" key="3">
    <source>
        <dbReference type="Proteomes" id="UP000236569"/>
    </source>
</evidence>
<evidence type="ECO:0000256" key="1">
    <source>
        <dbReference type="SAM" id="MobiDB-lite"/>
    </source>
</evidence>
<accession>A0A2I9CUH3</accession>
<comment type="caution">
    <text evidence="2">The sequence shown here is derived from an EMBL/GenBank/DDBJ whole genome shotgun (WGS) entry which is preliminary data.</text>
</comment>
<dbReference type="AlphaFoldDB" id="A0A2I9CUH3"/>
<dbReference type="RefSeq" id="WP_103128940.1">
    <property type="nucleotide sequence ID" value="NZ_BFAG01000005.1"/>
</dbReference>
<gene>
    <name evidence="2" type="ORF">DAERI_050002</name>
</gene>
<sequence length="118" mass="13097">MSGDDGRQAAWAAARQQLVALGCYVDRIGPTWWVVFPRGWEAPARQVVEEFKQHYPDQQVEFREKQPVLPPPPLPGKDEQPKPSDSVPPVPFSAAPLLPEQLYPAALRGDLGGDVDDR</sequence>
<name>A0A2I9CUH3_9DEIO</name>
<dbReference type="Proteomes" id="UP000236569">
    <property type="component" value="Unassembled WGS sequence"/>
</dbReference>
<organism evidence="2 3">
    <name type="scientific">Deinococcus aerius</name>
    <dbReference type="NCBI Taxonomy" id="200253"/>
    <lineage>
        <taxon>Bacteria</taxon>
        <taxon>Thermotogati</taxon>
        <taxon>Deinococcota</taxon>
        <taxon>Deinococci</taxon>
        <taxon>Deinococcales</taxon>
        <taxon>Deinococcaceae</taxon>
        <taxon>Deinococcus</taxon>
    </lineage>
</organism>
<evidence type="ECO:0000313" key="2">
    <source>
        <dbReference type="EMBL" id="GBF05493.1"/>
    </source>
</evidence>
<keyword evidence="3" id="KW-1185">Reference proteome</keyword>
<reference evidence="3" key="1">
    <citation type="submission" date="2018-01" db="EMBL/GenBank/DDBJ databases">
        <title>Draft Genome Sequence of the Radioresistant Bacterium Deinococcus aerius TR0125, Isolated from the Higher Atmosphere above Japan.</title>
        <authorList>
            <person name="Satoh K."/>
            <person name="Arai H."/>
            <person name="Sanzen T."/>
            <person name="Kawaguchi Y."/>
            <person name="Hayashi H."/>
            <person name="Yokobori S."/>
            <person name="Yamagishi A."/>
            <person name="Oono Y."/>
            <person name="Narumi I."/>
        </authorList>
    </citation>
    <scope>NUCLEOTIDE SEQUENCE [LARGE SCALE GENOMIC DNA]</scope>
    <source>
        <strain evidence="3">TR0125</strain>
    </source>
</reference>
<feature type="region of interest" description="Disordered" evidence="1">
    <location>
        <begin position="59"/>
        <end position="95"/>
    </location>
</feature>
<protein>
    <submittedName>
        <fullName evidence="2">Uncharacterized protein</fullName>
    </submittedName>
</protein>